<dbReference type="EMBL" id="JBHSKG010000007">
    <property type="protein sequence ID" value="MFC5139677.1"/>
    <property type="molecule type" value="Genomic_DNA"/>
</dbReference>
<sequence>MTAATRPGAESSSGQPPELAPAIRTALGHLADLTDPSPAVLDGRLDQMLRAAVVAHTGRVSRGASAADGQRLALDEVAVAVRTACAHLAARELEDAYLALRAAADRLPRAVP</sequence>
<proteinExistence type="predicted"/>
<name>A0ABV9ZF82_9PSEU</name>
<dbReference type="RefSeq" id="WP_378021854.1">
    <property type="nucleotide sequence ID" value="NZ_JBHSKG010000007.1"/>
</dbReference>
<organism evidence="1 2">
    <name type="scientific">Actinomycetospora rhizophila</name>
    <dbReference type="NCBI Taxonomy" id="1416876"/>
    <lineage>
        <taxon>Bacteria</taxon>
        <taxon>Bacillati</taxon>
        <taxon>Actinomycetota</taxon>
        <taxon>Actinomycetes</taxon>
        <taxon>Pseudonocardiales</taxon>
        <taxon>Pseudonocardiaceae</taxon>
        <taxon>Actinomycetospora</taxon>
    </lineage>
</organism>
<evidence type="ECO:0000313" key="2">
    <source>
        <dbReference type="Proteomes" id="UP001596175"/>
    </source>
</evidence>
<keyword evidence="2" id="KW-1185">Reference proteome</keyword>
<evidence type="ECO:0000313" key="1">
    <source>
        <dbReference type="EMBL" id="MFC5139677.1"/>
    </source>
</evidence>
<protein>
    <submittedName>
        <fullName evidence="1">Uncharacterized protein</fullName>
    </submittedName>
</protein>
<dbReference type="Proteomes" id="UP001596175">
    <property type="component" value="Unassembled WGS sequence"/>
</dbReference>
<reference evidence="2" key="1">
    <citation type="journal article" date="2019" name="Int. J. Syst. Evol. Microbiol.">
        <title>The Global Catalogue of Microorganisms (GCM) 10K type strain sequencing project: providing services to taxonomists for standard genome sequencing and annotation.</title>
        <authorList>
            <consortium name="The Broad Institute Genomics Platform"/>
            <consortium name="The Broad Institute Genome Sequencing Center for Infectious Disease"/>
            <person name="Wu L."/>
            <person name="Ma J."/>
        </authorList>
    </citation>
    <scope>NUCLEOTIDE SEQUENCE [LARGE SCALE GENOMIC DNA]</scope>
    <source>
        <strain evidence="2">XZYJ18</strain>
    </source>
</reference>
<gene>
    <name evidence="1" type="ORF">ACFPK1_15660</name>
</gene>
<accession>A0ABV9ZF82</accession>
<comment type="caution">
    <text evidence="1">The sequence shown here is derived from an EMBL/GenBank/DDBJ whole genome shotgun (WGS) entry which is preliminary data.</text>
</comment>